<dbReference type="GO" id="GO:0045892">
    <property type="term" value="P:negative regulation of DNA-templated transcription"/>
    <property type="evidence" value="ECO:0007669"/>
    <property type="project" value="TreeGrafter"/>
</dbReference>
<dbReference type="InterPro" id="IPR036388">
    <property type="entry name" value="WH-like_DNA-bd_sf"/>
</dbReference>
<dbReference type="Gene3D" id="1.10.10.10">
    <property type="entry name" value="Winged helix-like DNA-binding domain superfamily/Winged helix DNA-binding domain"/>
    <property type="match status" value="1"/>
</dbReference>
<dbReference type="InterPro" id="IPR005471">
    <property type="entry name" value="Tscrpt_reg_IclR_N"/>
</dbReference>
<evidence type="ECO:0000259" key="5">
    <source>
        <dbReference type="PROSITE" id="PS51078"/>
    </source>
</evidence>
<dbReference type="InterPro" id="IPR029016">
    <property type="entry name" value="GAF-like_dom_sf"/>
</dbReference>
<dbReference type="InterPro" id="IPR014757">
    <property type="entry name" value="Tscrpt_reg_IclR_C"/>
</dbReference>
<feature type="domain" description="HTH iclR-type" evidence="4">
    <location>
        <begin position="15"/>
        <end position="75"/>
    </location>
</feature>
<evidence type="ECO:0000259" key="4">
    <source>
        <dbReference type="PROSITE" id="PS51077"/>
    </source>
</evidence>
<dbReference type="AlphaFoldDB" id="A0A1H3T3E2"/>
<gene>
    <name evidence="6" type="ORF">SAMN05216215_107430</name>
</gene>
<organism evidence="6 7">
    <name type="scientific">Saccharopolyspora shandongensis</name>
    <dbReference type="NCBI Taxonomy" id="418495"/>
    <lineage>
        <taxon>Bacteria</taxon>
        <taxon>Bacillati</taxon>
        <taxon>Actinomycetota</taxon>
        <taxon>Actinomycetes</taxon>
        <taxon>Pseudonocardiales</taxon>
        <taxon>Pseudonocardiaceae</taxon>
        <taxon>Saccharopolyspora</taxon>
    </lineage>
</organism>
<name>A0A1H3T3E2_9PSEU</name>
<dbReference type="PROSITE" id="PS51078">
    <property type="entry name" value="ICLR_ED"/>
    <property type="match status" value="1"/>
</dbReference>
<dbReference type="PANTHER" id="PTHR30136">
    <property type="entry name" value="HELIX-TURN-HELIX TRANSCRIPTIONAL REGULATOR, ICLR FAMILY"/>
    <property type="match status" value="1"/>
</dbReference>
<dbReference type="Proteomes" id="UP000199529">
    <property type="component" value="Unassembled WGS sequence"/>
</dbReference>
<dbReference type="SUPFAM" id="SSF46785">
    <property type="entry name" value="Winged helix' DNA-binding domain"/>
    <property type="match status" value="1"/>
</dbReference>
<sequence length="250" mass="26634">MGESGGRARGPAKEHRTVSRVTTILETVAADPHGVRLSVLAGALDAPKTSVHGLVKGLVATGYLQEQGGAYLLGPAVGALLPTPGTPLVDAARPTMQKLRAEFDETVMLGTLVGDSVVYLEAIESTQLIRYSAPLRKRRPLYPTSIGKCLLANLDRASREAYLRERFPDPEERDRVERELADIAADGVAYNRGETVPDVSAVAGPVLSHRADAGTAAVSIAGPTTRVADRLDEMAAAMRAAVQEITYRLR</sequence>
<reference evidence="7" key="1">
    <citation type="submission" date="2016-10" db="EMBL/GenBank/DDBJ databases">
        <authorList>
            <person name="Varghese N."/>
            <person name="Submissions S."/>
        </authorList>
    </citation>
    <scope>NUCLEOTIDE SEQUENCE [LARGE SCALE GENOMIC DNA]</scope>
    <source>
        <strain evidence="7">CGMCC 4.3530</strain>
    </source>
</reference>
<dbReference type="Pfam" id="PF01614">
    <property type="entry name" value="IclR_C"/>
    <property type="match status" value="1"/>
</dbReference>
<accession>A0A1H3T3E2</accession>
<dbReference type="Pfam" id="PF09339">
    <property type="entry name" value="HTH_IclR"/>
    <property type="match status" value="1"/>
</dbReference>
<dbReference type="SUPFAM" id="SSF55781">
    <property type="entry name" value="GAF domain-like"/>
    <property type="match status" value="1"/>
</dbReference>
<evidence type="ECO:0000256" key="2">
    <source>
        <dbReference type="ARBA" id="ARBA00023125"/>
    </source>
</evidence>
<dbReference type="GO" id="GO:0003677">
    <property type="term" value="F:DNA binding"/>
    <property type="evidence" value="ECO:0007669"/>
    <property type="project" value="UniProtKB-KW"/>
</dbReference>
<keyword evidence="1" id="KW-0805">Transcription regulation</keyword>
<keyword evidence="3" id="KW-0804">Transcription</keyword>
<evidence type="ECO:0000256" key="3">
    <source>
        <dbReference type="ARBA" id="ARBA00023163"/>
    </source>
</evidence>
<dbReference type="GO" id="GO:0003700">
    <property type="term" value="F:DNA-binding transcription factor activity"/>
    <property type="evidence" value="ECO:0007669"/>
    <property type="project" value="TreeGrafter"/>
</dbReference>
<dbReference type="PROSITE" id="PS51077">
    <property type="entry name" value="HTH_ICLR"/>
    <property type="match status" value="1"/>
</dbReference>
<evidence type="ECO:0000313" key="7">
    <source>
        <dbReference type="Proteomes" id="UP000199529"/>
    </source>
</evidence>
<proteinExistence type="predicted"/>
<dbReference type="EMBL" id="FNOK01000074">
    <property type="protein sequence ID" value="SDZ44447.1"/>
    <property type="molecule type" value="Genomic_DNA"/>
</dbReference>
<evidence type="ECO:0000256" key="1">
    <source>
        <dbReference type="ARBA" id="ARBA00023015"/>
    </source>
</evidence>
<dbReference type="InterPro" id="IPR050707">
    <property type="entry name" value="HTH_MetabolicPath_Reg"/>
</dbReference>
<dbReference type="PANTHER" id="PTHR30136:SF35">
    <property type="entry name" value="HTH-TYPE TRANSCRIPTIONAL REGULATOR RV1719"/>
    <property type="match status" value="1"/>
</dbReference>
<dbReference type="RefSeq" id="WP_093277486.1">
    <property type="nucleotide sequence ID" value="NZ_FNOK01000074.1"/>
</dbReference>
<protein>
    <submittedName>
        <fullName evidence="6">Transcriptional regulator, IclR family</fullName>
    </submittedName>
</protein>
<dbReference type="Gene3D" id="3.30.450.40">
    <property type="match status" value="1"/>
</dbReference>
<keyword evidence="7" id="KW-1185">Reference proteome</keyword>
<evidence type="ECO:0000313" key="6">
    <source>
        <dbReference type="EMBL" id="SDZ44447.1"/>
    </source>
</evidence>
<dbReference type="SMART" id="SM00346">
    <property type="entry name" value="HTH_ICLR"/>
    <property type="match status" value="1"/>
</dbReference>
<keyword evidence="2" id="KW-0238">DNA-binding</keyword>
<dbReference type="STRING" id="418495.SAMN05216215_107430"/>
<dbReference type="InterPro" id="IPR036390">
    <property type="entry name" value="WH_DNA-bd_sf"/>
</dbReference>
<feature type="domain" description="IclR-ED" evidence="5">
    <location>
        <begin position="69"/>
        <end position="250"/>
    </location>
</feature>